<dbReference type="RefSeq" id="WP_284208601.1">
    <property type="nucleotide sequence ID" value="NZ_BSSU01000013.1"/>
</dbReference>
<keyword evidence="1" id="KW-1133">Transmembrane helix</keyword>
<evidence type="ECO:0000313" key="2">
    <source>
        <dbReference type="EMBL" id="GLX83197.1"/>
    </source>
</evidence>
<sequence>MKFLPLVCFVFCIWVVAIKAPSHVLLLAASLYCLASIITVHFYLAYKSSYPFGKRTVKSRLPHVVYEYLPFIYGAFALTIIYISQHVAITLVAIGLLVLAARHILCRFHNRVFQPTTF</sequence>
<reference evidence="2 3" key="1">
    <citation type="submission" date="2023-03" db="EMBL/GenBank/DDBJ databases">
        <title>Draft genome sequence of Thalassotalea eurytherma JCM 18482T.</title>
        <authorList>
            <person name="Sawabe T."/>
        </authorList>
    </citation>
    <scope>NUCLEOTIDE SEQUENCE [LARGE SCALE GENOMIC DNA]</scope>
    <source>
        <strain evidence="2 3">JCM 18482</strain>
    </source>
</reference>
<organism evidence="2 3">
    <name type="scientific">Thalassotalea eurytherma</name>
    <dbReference type="NCBI Taxonomy" id="1144278"/>
    <lineage>
        <taxon>Bacteria</taxon>
        <taxon>Pseudomonadati</taxon>
        <taxon>Pseudomonadota</taxon>
        <taxon>Gammaproteobacteria</taxon>
        <taxon>Alteromonadales</taxon>
        <taxon>Colwelliaceae</taxon>
        <taxon>Thalassotalea</taxon>
    </lineage>
</organism>
<keyword evidence="1" id="KW-0812">Transmembrane</keyword>
<feature type="transmembrane region" description="Helical" evidence="1">
    <location>
        <begin position="89"/>
        <end position="105"/>
    </location>
</feature>
<evidence type="ECO:0000313" key="3">
    <source>
        <dbReference type="Proteomes" id="UP001157133"/>
    </source>
</evidence>
<evidence type="ECO:0000256" key="1">
    <source>
        <dbReference type="SAM" id="Phobius"/>
    </source>
</evidence>
<dbReference type="Proteomes" id="UP001157133">
    <property type="component" value="Unassembled WGS sequence"/>
</dbReference>
<proteinExistence type="predicted"/>
<comment type="caution">
    <text evidence="2">The sequence shown here is derived from an EMBL/GenBank/DDBJ whole genome shotgun (WGS) entry which is preliminary data.</text>
</comment>
<gene>
    <name evidence="2" type="ORF">theurythT_26490</name>
</gene>
<feature type="transmembrane region" description="Helical" evidence="1">
    <location>
        <begin position="65"/>
        <end position="83"/>
    </location>
</feature>
<dbReference type="EMBL" id="BSSU01000013">
    <property type="protein sequence ID" value="GLX83197.1"/>
    <property type="molecule type" value="Genomic_DNA"/>
</dbReference>
<keyword evidence="3" id="KW-1185">Reference proteome</keyword>
<accession>A0ABQ6H6F5</accession>
<keyword evidence="1" id="KW-0472">Membrane</keyword>
<feature type="transmembrane region" description="Helical" evidence="1">
    <location>
        <begin position="27"/>
        <end position="44"/>
    </location>
</feature>
<protein>
    <submittedName>
        <fullName evidence="2">Uncharacterized protein</fullName>
    </submittedName>
</protein>
<name>A0ABQ6H6F5_9GAMM</name>